<dbReference type="Gene3D" id="3.90.226.10">
    <property type="entry name" value="2-enoyl-CoA Hydratase, Chain A, domain 1"/>
    <property type="match status" value="1"/>
</dbReference>
<name>A0ABZ1YTP4_9NOCA</name>
<dbReference type="InterPro" id="IPR014748">
    <property type="entry name" value="Enoyl-CoA_hydra_C"/>
</dbReference>
<proteinExistence type="inferred from homology"/>
<dbReference type="InterPro" id="IPR001753">
    <property type="entry name" value="Enoyl-CoA_hydra/iso"/>
</dbReference>
<evidence type="ECO:0000313" key="3">
    <source>
        <dbReference type="Proteomes" id="UP001432062"/>
    </source>
</evidence>
<dbReference type="RefSeq" id="WP_329410348.1">
    <property type="nucleotide sequence ID" value="NZ_CP109441.1"/>
</dbReference>
<accession>A0ABZ1YTP4</accession>
<dbReference type="PANTHER" id="PTHR43459">
    <property type="entry name" value="ENOYL-COA HYDRATASE"/>
    <property type="match status" value="1"/>
</dbReference>
<dbReference type="Gene3D" id="1.10.12.10">
    <property type="entry name" value="Lyase 2-enoyl-coa Hydratase, Chain A, domain 2"/>
    <property type="match status" value="1"/>
</dbReference>
<keyword evidence="3" id="KW-1185">Reference proteome</keyword>
<dbReference type="Pfam" id="PF00378">
    <property type="entry name" value="ECH_1"/>
    <property type="match status" value="1"/>
</dbReference>
<gene>
    <name evidence="2" type="ORF">OG563_47185</name>
</gene>
<dbReference type="InterPro" id="IPR029045">
    <property type="entry name" value="ClpP/crotonase-like_dom_sf"/>
</dbReference>
<dbReference type="CDD" id="cd06558">
    <property type="entry name" value="crotonase-like"/>
    <property type="match status" value="1"/>
</dbReference>
<dbReference type="EMBL" id="CP109441">
    <property type="protein sequence ID" value="WUV46538.1"/>
    <property type="molecule type" value="Genomic_DNA"/>
</dbReference>
<evidence type="ECO:0000313" key="2">
    <source>
        <dbReference type="EMBL" id="WUV46538.1"/>
    </source>
</evidence>
<protein>
    <submittedName>
        <fullName evidence="2">Enoyl-CoA hydratase-related protein</fullName>
    </submittedName>
</protein>
<comment type="similarity">
    <text evidence="1">Belongs to the enoyl-CoA hydratase/isomerase family.</text>
</comment>
<dbReference type="PANTHER" id="PTHR43459:SF1">
    <property type="entry name" value="EG:BACN32G11.4 PROTEIN"/>
    <property type="match status" value="1"/>
</dbReference>
<reference evidence="2" key="1">
    <citation type="submission" date="2022-10" db="EMBL/GenBank/DDBJ databases">
        <title>The complete genomes of actinobacterial strains from the NBC collection.</title>
        <authorList>
            <person name="Joergensen T.S."/>
            <person name="Alvarez Arevalo M."/>
            <person name="Sterndorff E.B."/>
            <person name="Faurdal D."/>
            <person name="Vuksanovic O."/>
            <person name="Mourched A.-S."/>
            <person name="Charusanti P."/>
            <person name="Shaw S."/>
            <person name="Blin K."/>
            <person name="Weber T."/>
        </authorList>
    </citation>
    <scope>NUCLEOTIDE SEQUENCE</scope>
    <source>
        <strain evidence="2">NBC_01482</strain>
    </source>
</reference>
<organism evidence="2 3">
    <name type="scientific">Nocardia vinacea</name>
    <dbReference type="NCBI Taxonomy" id="96468"/>
    <lineage>
        <taxon>Bacteria</taxon>
        <taxon>Bacillati</taxon>
        <taxon>Actinomycetota</taxon>
        <taxon>Actinomycetes</taxon>
        <taxon>Mycobacteriales</taxon>
        <taxon>Nocardiaceae</taxon>
        <taxon>Nocardia</taxon>
    </lineage>
</organism>
<dbReference type="Proteomes" id="UP001432062">
    <property type="component" value="Chromosome"/>
</dbReference>
<evidence type="ECO:0000256" key="1">
    <source>
        <dbReference type="ARBA" id="ARBA00005254"/>
    </source>
</evidence>
<sequence>MISYQVVDEIAYVRLNRPEAHNALDKAAGEALLEAATRISNDNGLRAVLITGNGPVFSVGGDIGAFSDGAADLPDALTRMALLMHEAIRLLARVSVPIVTAVHGACAGGALGFLYPADITIAATGTKFATGFGRIGITADSGNTWYLPKFIGIRRASEMLFEDRVIDADTAAEWGLINRVVPADQLAAEAEATVRRLAAGATRGYSEMRRLLHNSWTTTLDHALSEETAALRRIAYTADATGAIESFLAKQQPTFTGK</sequence>
<dbReference type="SUPFAM" id="SSF52096">
    <property type="entry name" value="ClpP/crotonase"/>
    <property type="match status" value="1"/>
</dbReference>